<evidence type="ECO:0000313" key="2">
    <source>
        <dbReference type="EMBL" id="MBU9735470.1"/>
    </source>
</evidence>
<organism evidence="2 3">
    <name type="scientific">Diplocloster agilis</name>
    <dbReference type="NCBI Taxonomy" id="2850323"/>
    <lineage>
        <taxon>Bacteria</taxon>
        <taxon>Bacillati</taxon>
        <taxon>Bacillota</taxon>
        <taxon>Clostridia</taxon>
        <taxon>Lachnospirales</taxon>
        <taxon>Lachnospiraceae</taxon>
        <taxon>Diplocloster</taxon>
    </lineage>
</organism>
<feature type="transmembrane region" description="Helical" evidence="1">
    <location>
        <begin position="86"/>
        <end position="111"/>
    </location>
</feature>
<dbReference type="EMBL" id="JAHQCW010000003">
    <property type="protein sequence ID" value="MBU9735470.1"/>
    <property type="molecule type" value="Genomic_DNA"/>
</dbReference>
<evidence type="ECO:0000256" key="1">
    <source>
        <dbReference type="SAM" id="Phobius"/>
    </source>
</evidence>
<proteinExistence type="predicted"/>
<dbReference type="Proteomes" id="UP000712157">
    <property type="component" value="Unassembled WGS sequence"/>
</dbReference>
<feature type="transmembrane region" description="Helical" evidence="1">
    <location>
        <begin position="117"/>
        <end position="136"/>
    </location>
</feature>
<sequence length="324" mass="37756">MINEIILCLRLLLVPLLFTGFVNLYDYLREQRLVERTMLEFYRLSEEQEESRRMEETKRWFEEGAGKRKSILYRFDLMILQSNIRYYLPFLNTELYLILMLASSAAAAALAKSLSGIWLPAVPAFAFTMFLFYLFIYSLSISNYKKTQNNITQFANLLENFSETSDDLIFIFEKVCPYLDVPMRPALQECVSKARNTGNVEEALRNLELQIEHPQFRNLIRNLEICSRHEANYAEIIRDNRRSLQEYLQNQKERKALYDNGRIEISIILLLCFVVAGMLNGFIRHGFLYVLVHSAIGNGIALYCLLVLLICLYSMFFAGKKGSS</sequence>
<keyword evidence="3" id="KW-1185">Reference proteome</keyword>
<evidence type="ECO:0000313" key="3">
    <source>
        <dbReference type="Proteomes" id="UP000712157"/>
    </source>
</evidence>
<protein>
    <recommendedName>
        <fullName evidence="4">Flp pilus assembly protein TadB</fullName>
    </recommendedName>
</protein>
<keyword evidence="1" id="KW-1133">Transmembrane helix</keyword>
<feature type="transmembrane region" description="Helical" evidence="1">
    <location>
        <begin position="295"/>
        <end position="318"/>
    </location>
</feature>
<name>A0A949JUP6_9FIRM</name>
<feature type="transmembrane region" description="Helical" evidence="1">
    <location>
        <begin position="6"/>
        <end position="28"/>
    </location>
</feature>
<keyword evidence="1" id="KW-0812">Transmembrane</keyword>
<feature type="transmembrane region" description="Helical" evidence="1">
    <location>
        <begin position="263"/>
        <end position="283"/>
    </location>
</feature>
<comment type="caution">
    <text evidence="2">The sequence shown here is derived from an EMBL/GenBank/DDBJ whole genome shotgun (WGS) entry which is preliminary data.</text>
</comment>
<dbReference type="RefSeq" id="WP_238720560.1">
    <property type="nucleotide sequence ID" value="NZ_JAHQCW010000003.1"/>
</dbReference>
<evidence type="ECO:0008006" key="4">
    <source>
        <dbReference type="Google" id="ProtNLM"/>
    </source>
</evidence>
<reference evidence="2" key="1">
    <citation type="submission" date="2021-06" db="EMBL/GenBank/DDBJ databases">
        <title>Description of novel taxa of the family Lachnospiraceae.</title>
        <authorList>
            <person name="Chaplin A.V."/>
            <person name="Sokolova S.R."/>
            <person name="Pikina A.P."/>
            <person name="Korzhanova M."/>
            <person name="Belova V."/>
            <person name="Korostin D."/>
            <person name="Efimov B.A."/>
        </authorList>
    </citation>
    <scope>NUCLEOTIDE SEQUENCE</scope>
    <source>
        <strain evidence="2">ASD5720</strain>
    </source>
</reference>
<accession>A0A949JUP6</accession>
<gene>
    <name evidence="2" type="ORF">KTH89_02910</name>
</gene>
<dbReference type="AlphaFoldDB" id="A0A949JUP6"/>
<keyword evidence="1" id="KW-0472">Membrane</keyword>